<protein>
    <submittedName>
        <fullName evidence="2">Uncharacterized protein</fullName>
    </submittedName>
</protein>
<name>A0ABY3RC47_9BRAD</name>
<keyword evidence="1" id="KW-0472">Membrane</keyword>
<reference evidence="2" key="1">
    <citation type="journal article" date="2024" name="Antonie Van Leeuwenhoek">
        <title>Bradyrhizobium ontarionense sp. nov., a novel bacterial symbiont isolated from Aeschynomene indica (Indian jointvetch), harbours photosynthesis, nitrogen fixation and nitrous oxide (N2O) reductase genes.</title>
        <authorList>
            <person name="Bromfield E.S.P."/>
            <person name="Cloutier S."/>
        </authorList>
    </citation>
    <scope>NUCLEOTIDE SEQUENCE</scope>
    <source>
        <strain evidence="2">A19</strain>
    </source>
</reference>
<sequence>MDARARSRSELSALAATTARPRVLVAPIPVTPTKPLTPSHVKFLLWVDVLYRATSRITTVDFLYGHTTGNACQQTLGFWEYLDRTSGDTDYASWSEEDVGNQYIAYQAEPVKACGSALAPYRDAYENHGWVHPASARLLHAWNEHYETLGVYDPGLRRPTRASMDIEELVDVLSAHDLCLDMRSESDGIYMDLTAFGLPLRKLVTADGLMNHLACTLRDIVPLVRRYDQIVLLHDREMTADYLLLQRAIGQLGGQATRIAVDRVAIDGVVRSGRMGGWAGYTVPEIASACSANEYPDRFRLGLRLFLLATIGIGLGLSFDFRLLRRRIRDAERLLGHADPEERDTEMHEFLLRLTGHKAYVDPYRLAGALLIRGRHVPIHDLVKAIFT</sequence>
<evidence type="ECO:0000313" key="3">
    <source>
        <dbReference type="Proteomes" id="UP001431010"/>
    </source>
</evidence>
<keyword evidence="1" id="KW-1133">Transmembrane helix</keyword>
<proteinExistence type="predicted"/>
<evidence type="ECO:0000313" key="2">
    <source>
        <dbReference type="EMBL" id="UFZ04959.1"/>
    </source>
</evidence>
<dbReference type="Proteomes" id="UP001431010">
    <property type="component" value="Chromosome"/>
</dbReference>
<organism evidence="2 3">
    <name type="scientific">Bradyrhizobium ontarionense</name>
    <dbReference type="NCBI Taxonomy" id="2898149"/>
    <lineage>
        <taxon>Bacteria</taxon>
        <taxon>Pseudomonadati</taxon>
        <taxon>Pseudomonadota</taxon>
        <taxon>Alphaproteobacteria</taxon>
        <taxon>Hyphomicrobiales</taxon>
        <taxon>Nitrobacteraceae</taxon>
        <taxon>Bradyrhizobium</taxon>
    </lineage>
</organism>
<gene>
    <name evidence="2" type="ORF">LQG66_01155</name>
</gene>
<accession>A0ABY3RC47</accession>
<keyword evidence="3" id="KW-1185">Reference proteome</keyword>
<evidence type="ECO:0000256" key="1">
    <source>
        <dbReference type="SAM" id="Phobius"/>
    </source>
</evidence>
<feature type="transmembrane region" description="Helical" evidence="1">
    <location>
        <begin position="301"/>
        <end position="319"/>
    </location>
</feature>
<keyword evidence="1" id="KW-0812">Transmembrane</keyword>
<dbReference type="EMBL" id="CP088156">
    <property type="protein sequence ID" value="UFZ04959.1"/>
    <property type="molecule type" value="Genomic_DNA"/>
</dbReference>
<dbReference type="RefSeq" id="WP_231322483.1">
    <property type="nucleotide sequence ID" value="NZ_CP088156.1"/>
</dbReference>